<evidence type="ECO:0000256" key="6">
    <source>
        <dbReference type="SAM" id="Phobius"/>
    </source>
</evidence>
<evidence type="ECO:0000313" key="9">
    <source>
        <dbReference type="Proteomes" id="UP001610446"/>
    </source>
</evidence>
<name>A0ABR4K641_9EURO</name>
<keyword evidence="9" id="KW-1185">Reference proteome</keyword>
<evidence type="ECO:0000256" key="5">
    <source>
        <dbReference type="SAM" id="MobiDB-lite"/>
    </source>
</evidence>
<comment type="caution">
    <text evidence="8">The sequence shown here is derived from an EMBL/GenBank/DDBJ whole genome shotgun (WGS) entry which is preliminary data.</text>
</comment>
<evidence type="ECO:0000313" key="8">
    <source>
        <dbReference type="EMBL" id="KAL2847779.1"/>
    </source>
</evidence>
<keyword evidence="2 6" id="KW-0812">Transmembrane</keyword>
<dbReference type="InterPro" id="IPR051694">
    <property type="entry name" value="Immunoregulatory_rcpt-like"/>
</dbReference>
<dbReference type="PANTHER" id="PTHR15549:SF26">
    <property type="entry name" value="AXIAL BUDDING PATTERN PROTEIN 2-RELATED"/>
    <property type="match status" value="1"/>
</dbReference>
<protein>
    <recommendedName>
        <fullName evidence="10">Mid2 domain-containing protein</fullName>
    </recommendedName>
</protein>
<feature type="chain" id="PRO_5046577919" description="Mid2 domain-containing protein" evidence="7">
    <location>
        <begin position="21"/>
        <end position="309"/>
    </location>
</feature>
<evidence type="ECO:0008006" key="10">
    <source>
        <dbReference type="Google" id="ProtNLM"/>
    </source>
</evidence>
<feature type="signal peptide" evidence="7">
    <location>
        <begin position="1"/>
        <end position="20"/>
    </location>
</feature>
<evidence type="ECO:0000256" key="1">
    <source>
        <dbReference type="ARBA" id="ARBA00004167"/>
    </source>
</evidence>
<sequence length="309" mass="32795">MLFLLHAFLCLFTLLPLSASAEGTVQDLWIFPEAPDFTSEITTGTTIQIRWHSDLEQVFAYFCTQCYTGNVDLWLTGTSFAEQIAAGVNVSSTFSYSWDVKLNESIVNASPDWSFRFLPSGAIWNGTGGQEISSAQFSMILPPESSSTTMTTTTTTSTSTSTSSTTTSTATSSPTPSPTPDHDSDGGLSAGAKAGIGIGAAAAGILIIALIIFFVRRIRRLGNPIPPYDVNHDTHAHGQYQPAPGYATPSSRSVDVHEVSNGAYDPIASGFKGVPTELASEYRAEMDGGGEHGDGRGATQARFELDASK</sequence>
<accession>A0ABR4K641</accession>
<proteinExistence type="predicted"/>
<feature type="region of interest" description="Disordered" evidence="5">
    <location>
        <begin position="234"/>
        <end position="253"/>
    </location>
</feature>
<comment type="subcellular location">
    <subcellularLocation>
        <location evidence="1">Membrane</location>
        <topology evidence="1">Single-pass membrane protein</topology>
    </subcellularLocation>
</comment>
<evidence type="ECO:0000256" key="2">
    <source>
        <dbReference type="ARBA" id="ARBA00022692"/>
    </source>
</evidence>
<dbReference type="Proteomes" id="UP001610446">
    <property type="component" value="Unassembled WGS sequence"/>
</dbReference>
<feature type="compositionally biased region" description="Low complexity" evidence="5">
    <location>
        <begin position="145"/>
        <end position="174"/>
    </location>
</feature>
<evidence type="ECO:0000256" key="7">
    <source>
        <dbReference type="SAM" id="SignalP"/>
    </source>
</evidence>
<dbReference type="EMBL" id="JBFXLU010000054">
    <property type="protein sequence ID" value="KAL2847779.1"/>
    <property type="molecule type" value="Genomic_DNA"/>
</dbReference>
<keyword evidence="3 6" id="KW-1133">Transmembrane helix</keyword>
<evidence type="ECO:0000256" key="3">
    <source>
        <dbReference type="ARBA" id="ARBA00022989"/>
    </source>
</evidence>
<feature type="transmembrane region" description="Helical" evidence="6">
    <location>
        <begin position="194"/>
        <end position="215"/>
    </location>
</feature>
<keyword evidence="7" id="KW-0732">Signal</keyword>
<gene>
    <name evidence="8" type="ORF">BJY01DRAFT_246680</name>
</gene>
<keyword evidence="4 6" id="KW-0472">Membrane</keyword>
<feature type="region of interest" description="Disordered" evidence="5">
    <location>
        <begin position="143"/>
        <end position="188"/>
    </location>
</feature>
<organism evidence="8 9">
    <name type="scientific">Aspergillus pseudoustus</name>
    <dbReference type="NCBI Taxonomy" id="1810923"/>
    <lineage>
        <taxon>Eukaryota</taxon>
        <taxon>Fungi</taxon>
        <taxon>Dikarya</taxon>
        <taxon>Ascomycota</taxon>
        <taxon>Pezizomycotina</taxon>
        <taxon>Eurotiomycetes</taxon>
        <taxon>Eurotiomycetidae</taxon>
        <taxon>Eurotiales</taxon>
        <taxon>Aspergillaceae</taxon>
        <taxon>Aspergillus</taxon>
        <taxon>Aspergillus subgen. Nidulantes</taxon>
    </lineage>
</organism>
<evidence type="ECO:0000256" key="4">
    <source>
        <dbReference type="ARBA" id="ARBA00023136"/>
    </source>
</evidence>
<reference evidence="8 9" key="1">
    <citation type="submission" date="2024-07" db="EMBL/GenBank/DDBJ databases">
        <title>Section-level genome sequencing and comparative genomics of Aspergillus sections Usti and Cavernicolus.</title>
        <authorList>
            <consortium name="Lawrence Berkeley National Laboratory"/>
            <person name="Nybo J.L."/>
            <person name="Vesth T.C."/>
            <person name="Theobald S."/>
            <person name="Frisvad J.C."/>
            <person name="Larsen T.O."/>
            <person name="Kjaerboelling I."/>
            <person name="Rothschild-Mancinelli K."/>
            <person name="Lyhne E.K."/>
            <person name="Kogle M.E."/>
            <person name="Barry K."/>
            <person name="Clum A."/>
            <person name="Na H."/>
            <person name="Ledsgaard L."/>
            <person name="Lin J."/>
            <person name="Lipzen A."/>
            <person name="Kuo A."/>
            <person name="Riley R."/>
            <person name="Mondo S."/>
            <person name="Labutti K."/>
            <person name="Haridas S."/>
            <person name="Pangalinan J."/>
            <person name="Salamov A.A."/>
            <person name="Simmons B.A."/>
            <person name="Magnuson J.K."/>
            <person name="Chen J."/>
            <person name="Drula E."/>
            <person name="Henrissat B."/>
            <person name="Wiebenga A."/>
            <person name="Lubbers R.J."/>
            <person name="Gomes A.C."/>
            <person name="Makela M.R."/>
            <person name="Stajich J."/>
            <person name="Grigoriev I.V."/>
            <person name="Mortensen U.H."/>
            <person name="De Vries R.P."/>
            <person name="Baker S.E."/>
            <person name="Andersen M.R."/>
        </authorList>
    </citation>
    <scope>NUCLEOTIDE SEQUENCE [LARGE SCALE GENOMIC DNA]</scope>
    <source>
        <strain evidence="8 9">CBS 123904</strain>
    </source>
</reference>
<dbReference type="PANTHER" id="PTHR15549">
    <property type="entry name" value="PAIRED IMMUNOGLOBULIN-LIKE TYPE 2 RECEPTOR"/>
    <property type="match status" value="1"/>
</dbReference>